<evidence type="ECO:0000313" key="2">
    <source>
        <dbReference type="EMBL" id="GAH44359.1"/>
    </source>
</evidence>
<protein>
    <submittedName>
        <fullName evidence="2">Uncharacterized protein</fullName>
    </submittedName>
</protein>
<dbReference type="PANTHER" id="PTHR42280:SF1">
    <property type="entry name" value="CITG FAMILY PROTEIN"/>
    <property type="match status" value="1"/>
</dbReference>
<dbReference type="GO" id="GO:0005524">
    <property type="term" value="F:ATP binding"/>
    <property type="evidence" value="ECO:0007669"/>
    <property type="project" value="InterPro"/>
</dbReference>
<name>X1GRW1_9ZZZZ</name>
<feature type="transmembrane region" description="Helical" evidence="1">
    <location>
        <begin position="104"/>
        <end position="124"/>
    </location>
</feature>
<feature type="non-terminal residue" evidence="2">
    <location>
        <position position="130"/>
    </location>
</feature>
<dbReference type="InterPro" id="IPR002736">
    <property type="entry name" value="CitG"/>
</dbReference>
<keyword evidence="1" id="KW-0472">Membrane</keyword>
<evidence type="ECO:0000256" key="1">
    <source>
        <dbReference type="SAM" id="Phobius"/>
    </source>
</evidence>
<dbReference type="Pfam" id="PF01874">
    <property type="entry name" value="CitG"/>
    <property type="match status" value="1"/>
</dbReference>
<organism evidence="2">
    <name type="scientific">marine sediment metagenome</name>
    <dbReference type="NCBI Taxonomy" id="412755"/>
    <lineage>
        <taxon>unclassified sequences</taxon>
        <taxon>metagenomes</taxon>
        <taxon>ecological metagenomes</taxon>
    </lineage>
</organism>
<sequence>MSSIEIAIESLDDLLRCINLSSLLELSGWPKPGNIHRTKNFKDTSFEHFLAGISAIQPNLRVLCEKAFSTIESEEQSFSNIGLGVFFKESVINMMKWQKGGNVILGHILILAPLSSAASICLKLNKRSFT</sequence>
<keyword evidence="1" id="KW-1133">Transmembrane helix</keyword>
<keyword evidence="1" id="KW-0812">Transmembrane</keyword>
<comment type="caution">
    <text evidence="2">The sequence shown here is derived from an EMBL/GenBank/DDBJ whole genome shotgun (WGS) entry which is preliminary data.</text>
</comment>
<proteinExistence type="predicted"/>
<dbReference type="AlphaFoldDB" id="X1GRW1"/>
<dbReference type="Gene3D" id="1.10.4200.10">
    <property type="entry name" value="Triphosphoribosyl-dephospho-CoA protein"/>
    <property type="match status" value="1"/>
</dbReference>
<reference evidence="2" key="1">
    <citation type="journal article" date="2014" name="Front. Microbiol.">
        <title>High frequency of phylogenetically diverse reductive dehalogenase-homologous genes in deep subseafloor sedimentary metagenomes.</title>
        <authorList>
            <person name="Kawai M."/>
            <person name="Futagami T."/>
            <person name="Toyoda A."/>
            <person name="Takaki Y."/>
            <person name="Nishi S."/>
            <person name="Hori S."/>
            <person name="Arai W."/>
            <person name="Tsubouchi T."/>
            <person name="Morono Y."/>
            <person name="Uchiyama I."/>
            <person name="Ito T."/>
            <person name="Fujiyama A."/>
            <person name="Inagaki F."/>
            <person name="Takami H."/>
        </authorList>
    </citation>
    <scope>NUCLEOTIDE SEQUENCE</scope>
    <source>
        <strain evidence="2">Expedition CK06-06</strain>
    </source>
</reference>
<dbReference type="PANTHER" id="PTHR42280">
    <property type="entry name" value="CITG FAMILY PROTEIN"/>
    <property type="match status" value="1"/>
</dbReference>
<accession>X1GRW1</accession>
<dbReference type="EMBL" id="BARU01011381">
    <property type="protein sequence ID" value="GAH44359.1"/>
    <property type="molecule type" value="Genomic_DNA"/>
</dbReference>
<dbReference type="GO" id="GO:0046917">
    <property type="term" value="F:triphosphoribosyl-dephospho-CoA synthase activity"/>
    <property type="evidence" value="ECO:0007669"/>
    <property type="project" value="InterPro"/>
</dbReference>
<gene>
    <name evidence="2" type="ORF">S03H2_21393</name>
</gene>